<dbReference type="Proteomes" id="UP000006876">
    <property type="component" value="Chromosome"/>
</dbReference>
<evidence type="ECO:0000256" key="1">
    <source>
        <dbReference type="SAM" id="SignalP"/>
    </source>
</evidence>
<evidence type="ECO:0008006" key="4">
    <source>
        <dbReference type="Google" id="ProtNLM"/>
    </source>
</evidence>
<dbReference type="PATRIC" id="fig|762376.5.peg.3804"/>
<reference evidence="2 3" key="1">
    <citation type="journal article" date="2011" name="J. Bacteriol.">
        <title>Complete genome sequence of the haloaromatic acid-degrading bacterium Achromobacter xylosoxidans A8.</title>
        <authorList>
            <person name="Strnad H."/>
            <person name="Ridl J."/>
            <person name="Paces J."/>
            <person name="Kolar M."/>
            <person name="Vlcek C."/>
            <person name="Paces V."/>
        </authorList>
    </citation>
    <scope>NUCLEOTIDE SEQUENCE [LARGE SCALE GENOMIC DNA]</scope>
    <source>
        <strain evidence="2 3">A8</strain>
    </source>
</reference>
<dbReference type="PROSITE" id="PS51257">
    <property type="entry name" value="PROKAR_LIPOPROTEIN"/>
    <property type="match status" value="1"/>
</dbReference>
<name>E3HNS2_ACHXA</name>
<protein>
    <recommendedName>
        <fullName evidence="4">Lipoprotein</fullName>
    </recommendedName>
</protein>
<evidence type="ECO:0000313" key="2">
    <source>
        <dbReference type="EMBL" id="ADP17111.1"/>
    </source>
</evidence>
<keyword evidence="1" id="KW-0732">Signal</keyword>
<dbReference type="EMBL" id="CP002287">
    <property type="protein sequence ID" value="ADP17111.1"/>
    <property type="molecule type" value="Genomic_DNA"/>
</dbReference>
<gene>
    <name evidence="2" type="ordered locus">AXYL_03791</name>
</gene>
<feature type="chain" id="PRO_5003171235" description="Lipoprotein" evidence="1">
    <location>
        <begin position="22"/>
        <end position="278"/>
    </location>
</feature>
<sequence length="278" mass="29062">MAFVRRGMPSVLVLVLLTACAARPPGAYPIFTPESREPFATVADGGKRLIEERKKYQDRADQAQLGLYEQSDWTLAGVVVGVTGGLIGNVATTAAGAGIAAGASQLAARYHLEAQRGFFDAAAKKAGCVVTVTYVLQNSAPPSLVEALDKLPMLVRSMNFASMEIQSQLRQNLNTLTPAPIDAAAVLAAYNSYYKMQSTPLQGSGKKVAGVAIQNYQAAELLAKEVKLALLDIESCVKTGAPVAPSTPAAAPSSADTATPLTQADPVFGWLLNAPATQ</sequence>
<proteinExistence type="predicted"/>
<accession>E3HNS2</accession>
<feature type="signal peptide" evidence="1">
    <location>
        <begin position="1"/>
        <end position="21"/>
    </location>
</feature>
<dbReference type="KEGG" id="axy:AXYL_03791"/>
<dbReference type="HOGENOM" id="CLU_999740_0_0_4"/>
<dbReference type="AlphaFoldDB" id="E3HNS2"/>
<evidence type="ECO:0000313" key="3">
    <source>
        <dbReference type="Proteomes" id="UP000006876"/>
    </source>
</evidence>
<organism evidence="2 3">
    <name type="scientific">Achromobacter xylosoxidans (strain A8)</name>
    <dbReference type="NCBI Taxonomy" id="762376"/>
    <lineage>
        <taxon>Bacteria</taxon>
        <taxon>Pseudomonadati</taxon>
        <taxon>Pseudomonadota</taxon>
        <taxon>Betaproteobacteria</taxon>
        <taxon>Burkholderiales</taxon>
        <taxon>Alcaligenaceae</taxon>
        <taxon>Achromobacter</taxon>
    </lineage>
</organism>